<reference evidence="1 2" key="1">
    <citation type="journal article" date="2009" name="Appl. Environ. Microbiol.">
        <title>Three genomes from the phylum Acidobacteria provide insight into the lifestyles of these microorganisms in soils.</title>
        <authorList>
            <person name="Ward N.L."/>
            <person name="Challacombe J.F."/>
            <person name="Janssen P.H."/>
            <person name="Henrissat B."/>
            <person name="Coutinho P.M."/>
            <person name="Wu M."/>
            <person name="Xie G."/>
            <person name="Haft D.H."/>
            <person name="Sait M."/>
            <person name="Badger J."/>
            <person name="Barabote R.D."/>
            <person name="Bradley B."/>
            <person name="Brettin T.S."/>
            <person name="Brinkac L.M."/>
            <person name="Bruce D."/>
            <person name="Creasy T."/>
            <person name="Daugherty S.C."/>
            <person name="Davidsen T.M."/>
            <person name="DeBoy R.T."/>
            <person name="Detter J.C."/>
            <person name="Dodson R.J."/>
            <person name="Durkin A.S."/>
            <person name="Ganapathy A."/>
            <person name="Gwinn-Giglio M."/>
            <person name="Han C.S."/>
            <person name="Khouri H."/>
            <person name="Kiss H."/>
            <person name="Kothari S.P."/>
            <person name="Madupu R."/>
            <person name="Nelson K.E."/>
            <person name="Nelson W.C."/>
            <person name="Paulsen I."/>
            <person name="Penn K."/>
            <person name="Ren Q."/>
            <person name="Rosovitz M.J."/>
            <person name="Selengut J.D."/>
            <person name="Shrivastava S."/>
            <person name="Sullivan S.A."/>
            <person name="Tapia R."/>
            <person name="Thompson L.S."/>
            <person name="Watkins K.L."/>
            <person name="Yang Q."/>
            <person name="Yu C."/>
            <person name="Zafar N."/>
            <person name="Zhou L."/>
            <person name="Kuske C.R."/>
        </authorList>
    </citation>
    <scope>NUCLEOTIDE SEQUENCE [LARGE SCALE GENOMIC DNA]</scope>
    <source>
        <strain evidence="1 2">Ellin345</strain>
    </source>
</reference>
<evidence type="ECO:0008006" key="3">
    <source>
        <dbReference type="Google" id="ProtNLM"/>
    </source>
</evidence>
<evidence type="ECO:0000313" key="1">
    <source>
        <dbReference type="EMBL" id="ABF41871.1"/>
    </source>
</evidence>
<dbReference type="KEGG" id="aba:Acid345_2870"/>
<proteinExistence type="predicted"/>
<accession>Q1IMM9</accession>
<dbReference type="HOGENOM" id="CLU_057494_0_0_0"/>
<dbReference type="EMBL" id="CP000360">
    <property type="protein sequence ID" value="ABF41871.1"/>
    <property type="molecule type" value="Genomic_DNA"/>
</dbReference>
<dbReference type="OrthoDB" id="9788790at2"/>
<organism evidence="1 2">
    <name type="scientific">Koribacter versatilis (strain Ellin345)</name>
    <dbReference type="NCBI Taxonomy" id="204669"/>
    <lineage>
        <taxon>Bacteria</taxon>
        <taxon>Pseudomonadati</taxon>
        <taxon>Acidobacteriota</taxon>
        <taxon>Terriglobia</taxon>
        <taxon>Terriglobales</taxon>
        <taxon>Candidatus Korobacteraceae</taxon>
        <taxon>Candidatus Korobacter</taxon>
    </lineage>
</organism>
<dbReference type="SUPFAM" id="SSF48208">
    <property type="entry name" value="Six-hairpin glycosidases"/>
    <property type="match status" value="1"/>
</dbReference>
<sequence>MSSAISTALRRAFEDAAPTVRVTCEELAVWLRDHYYQGYEPSDLRSAPSFQKPFFKQPGISHLIDYLSEHSGRRARKFLSVPLSYTPTTLALALGACAELYPFDPGVLPTIIVLRGELLRLRHPSEKEYCWGDEYDDRFARDLNAPVFKPDTFVSYLCGSAMMTLAEKVRDESAVAVAESVGRYFITRLNRSVDESDEMCFSTSPDDQEKIFHKSALVGSFLARLWQWNRNDEYLELAVRAMNFLRNAQLATGMWYYGLGEEKRNINAIHTSYNVIAMNDYRFYSGDRNFDDTIFNGNEAFKRVFFETDGKPKMFVHRLYPVDVRACSQAIEHFSAMMKDDIDAPDRAISILQWTLQNMRNPDNSFAYRKYATGTQRMAYVAWGQAHMFYAMSRLRTAFAL</sequence>
<name>Q1IMM9_KORVE</name>
<dbReference type="InterPro" id="IPR008928">
    <property type="entry name" value="6-hairpin_glycosidase_sf"/>
</dbReference>
<protein>
    <recommendedName>
        <fullName evidence="3">Delta-aminolevulinic acid dehydratase</fullName>
    </recommendedName>
</protein>
<dbReference type="EnsemblBacteria" id="ABF41871">
    <property type="protein sequence ID" value="ABF41871"/>
    <property type="gene ID" value="Acid345_2870"/>
</dbReference>
<dbReference type="AlphaFoldDB" id="Q1IMM9"/>
<dbReference type="STRING" id="204669.Acid345_2870"/>
<dbReference type="GO" id="GO:0005975">
    <property type="term" value="P:carbohydrate metabolic process"/>
    <property type="evidence" value="ECO:0007669"/>
    <property type="project" value="InterPro"/>
</dbReference>
<keyword evidence="2" id="KW-1185">Reference proteome</keyword>
<dbReference type="RefSeq" id="WP_011523672.1">
    <property type="nucleotide sequence ID" value="NC_008009.1"/>
</dbReference>
<dbReference type="Proteomes" id="UP000002432">
    <property type="component" value="Chromosome"/>
</dbReference>
<dbReference type="eggNOG" id="COG1331">
    <property type="taxonomic scope" value="Bacteria"/>
</dbReference>
<gene>
    <name evidence="1" type="ordered locus">Acid345_2870</name>
</gene>
<evidence type="ECO:0000313" key="2">
    <source>
        <dbReference type="Proteomes" id="UP000002432"/>
    </source>
</evidence>